<protein>
    <submittedName>
        <fullName evidence="3">SMP-30/gluconolactonase/LRE family protein</fullName>
    </submittedName>
</protein>
<dbReference type="PANTHER" id="PTHR10426:SF88">
    <property type="entry name" value="ADIPOCYTE PLASMA MEMBRANE-ASSOCIATED PROTEIN HEMOMUCIN-RELATED"/>
    <property type="match status" value="1"/>
</dbReference>
<dbReference type="SUPFAM" id="SSF63829">
    <property type="entry name" value="Calcium-dependent phosphotriesterase"/>
    <property type="match status" value="1"/>
</dbReference>
<dbReference type="AlphaFoldDB" id="A0A6G7VPD9"/>
<evidence type="ECO:0000259" key="2">
    <source>
        <dbReference type="Pfam" id="PF08450"/>
    </source>
</evidence>
<gene>
    <name evidence="3" type="ORF">G8E03_14080</name>
</gene>
<keyword evidence="1" id="KW-0472">Membrane</keyword>
<feature type="transmembrane region" description="Helical" evidence="1">
    <location>
        <begin position="7"/>
        <end position="23"/>
    </location>
</feature>
<dbReference type="GO" id="GO:0016787">
    <property type="term" value="F:hydrolase activity"/>
    <property type="evidence" value="ECO:0007669"/>
    <property type="project" value="TreeGrafter"/>
</dbReference>
<organism evidence="3 4">
    <name type="scientific">Pontivivens nitratireducens</name>
    <dbReference type="NCBI Taxonomy" id="2758038"/>
    <lineage>
        <taxon>Bacteria</taxon>
        <taxon>Pseudomonadati</taxon>
        <taxon>Pseudomonadota</taxon>
        <taxon>Alphaproteobacteria</taxon>
        <taxon>Rhodobacterales</taxon>
        <taxon>Paracoccaceae</taxon>
        <taxon>Pontivivens</taxon>
    </lineage>
</organism>
<dbReference type="Pfam" id="PF08450">
    <property type="entry name" value="SGL"/>
    <property type="match status" value="1"/>
</dbReference>
<reference evidence="3 4" key="1">
    <citation type="submission" date="2020-03" db="EMBL/GenBank/DDBJ databases">
        <title>Complete genome sequence of Monaibacterium sp. ALG8 with diverse plasmids.</title>
        <authorList>
            <person name="Sun C."/>
        </authorList>
    </citation>
    <scope>NUCLEOTIDE SEQUENCE [LARGE SCALE GENOMIC DNA]</scope>
    <source>
        <strain evidence="3 4">ALG8</strain>
    </source>
</reference>
<evidence type="ECO:0000256" key="1">
    <source>
        <dbReference type="SAM" id="Phobius"/>
    </source>
</evidence>
<dbReference type="InterPro" id="IPR013658">
    <property type="entry name" value="SGL"/>
</dbReference>
<dbReference type="KEGG" id="mon:G8E03_14080"/>
<feature type="domain" description="SMP-30/Gluconolactonase/LRE-like region" evidence="2">
    <location>
        <begin position="74"/>
        <end position="271"/>
    </location>
</feature>
<accession>A0A6G7VPD9</accession>
<dbReference type="RefSeq" id="WP_166193230.1">
    <property type="nucleotide sequence ID" value="NZ_CP049811.1"/>
</dbReference>
<dbReference type="Proteomes" id="UP000500791">
    <property type="component" value="Chromosome"/>
</dbReference>
<dbReference type="PANTHER" id="PTHR10426">
    <property type="entry name" value="STRICTOSIDINE SYNTHASE-RELATED"/>
    <property type="match status" value="1"/>
</dbReference>
<keyword evidence="4" id="KW-1185">Reference proteome</keyword>
<evidence type="ECO:0000313" key="4">
    <source>
        <dbReference type="Proteomes" id="UP000500791"/>
    </source>
</evidence>
<dbReference type="InterPro" id="IPR011042">
    <property type="entry name" value="6-blade_b-propeller_TolB-like"/>
</dbReference>
<dbReference type="EMBL" id="CP049811">
    <property type="protein sequence ID" value="QIK41782.1"/>
    <property type="molecule type" value="Genomic_DNA"/>
</dbReference>
<dbReference type="Gene3D" id="2.120.10.30">
    <property type="entry name" value="TolB, C-terminal domain"/>
    <property type="match status" value="1"/>
</dbReference>
<evidence type="ECO:0000313" key="3">
    <source>
        <dbReference type="EMBL" id="QIK41782.1"/>
    </source>
</evidence>
<sequence length="355" mass="38585">MYRTFRMLSYAVIAIFAIWYLGFSPTGIAPVAYTPSHDPGLTGPFAPNQRLAEVEILDMAGEEGPEDIAVDAAGVAWVTSLQSGLWRVDDREMTHVGRLGGRPLGLEFGGDGALYIADSYLGLLRWTQANGTEVLVDRYDDAPIRYANQVAPARDGSVYFSVSTRRQDPQAQGGTLASSVVDLWEHRRTGHVLRWSPDGLTQVADGFNFTNGIALTPQQDALLIAETGEYRIWKHDLETGTREVILDGLPGFPDNIQAQGDGTYWVGLVSPRQAIADTLAPYPTLRNIIWRLPEVVRPAPVHHGILMRIDGEGQILDVLQAPEGEYSLVTGAMEVDGTLYVTSLGAPGLAAMDAP</sequence>
<name>A0A6G7VPD9_9RHOB</name>
<keyword evidence="1" id="KW-0812">Transmembrane</keyword>
<keyword evidence="1" id="KW-1133">Transmembrane helix</keyword>
<proteinExistence type="predicted"/>